<organism evidence="3 4">
    <name type="scientific">Candidatus Falkowbacteria bacterium CG_4_10_14_0_8_um_filter_41_36</name>
    <dbReference type="NCBI Taxonomy" id="1974556"/>
    <lineage>
        <taxon>Bacteria</taxon>
        <taxon>Candidatus Falkowiibacteriota</taxon>
    </lineage>
</organism>
<evidence type="ECO:0000313" key="4">
    <source>
        <dbReference type="Proteomes" id="UP000230105"/>
    </source>
</evidence>
<keyword evidence="1" id="KW-1133">Transmembrane helix</keyword>
<feature type="domain" description="PEGA" evidence="2">
    <location>
        <begin position="185"/>
        <end position="250"/>
    </location>
</feature>
<evidence type="ECO:0000259" key="2">
    <source>
        <dbReference type="Pfam" id="PF08308"/>
    </source>
</evidence>
<comment type="caution">
    <text evidence="3">The sequence shown here is derived from an EMBL/GenBank/DDBJ whole genome shotgun (WGS) entry which is preliminary data.</text>
</comment>
<evidence type="ECO:0000256" key="1">
    <source>
        <dbReference type="SAM" id="Phobius"/>
    </source>
</evidence>
<keyword evidence="1" id="KW-0812">Transmembrane</keyword>
<keyword evidence="1" id="KW-0472">Membrane</keyword>
<protein>
    <recommendedName>
        <fullName evidence="2">PEGA domain-containing protein</fullName>
    </recommendedName>
</protein>
<sequence>MPRWFSRNKEKAANAMPRIMTSFQKQEAEVDASVEAGLFPARVASRNGAKLLQFSAKIALLSVILVMVLSYFGLIDPIRNLLGPIQIGGTGTLIVSSDYTRTQIYLDGKVVGQTPFTGENIDAGRHKLKVQAAENANGFFKEAAIDIEVFPGNATIVKANVAPETSLFSYSVIASSNRKDGDSLLVVKALPGEVKVRVDGTIVGTAPFVSDTLSSGAHQLLLEKEGYKPVLIDITISADKQVTVETQLYQYQINLDR</sequence>
<evidence type="ECO:0000313" key="3">
    <source>
        <dbReference type="EMBL" id="PIZ10940.1"/>
    </source>
</evidence>
<reference evidence="4" key="1">
    <citation type="submission" date="2017-09" db="EMBL/GenBank/DDBJ databases">
        <title>Depth-based differentiation of microbial function through sediment-hosted aquifers and enrichment of novel symbionts in the deep terrestrial subsurface.</title>
        <authorList>
            <person name="Probst A.J."/>
            <person name="Ladd B."/>
            <person name="Jarett J.K."/>
            <person name="Geller-Mcgrath D.E."/>
            <person name="Sieber C.M.K."/>
            <person name="Emerson J.B."/>
            <person name="Anantharaman K."/>
            <person name="Thomas B.C."/>
            <person name="Malmstrom R."/>
            <person name="Stieglmeier M."/>
            <person name="Klingl A."/>
            <person name="Woyke T."/>
            <person name="Ryan C.M."/>
            <person name="Banfield J.F."/>
        </authorList>
    </citation>
    <scope>NUCLEOTIDE SEQUENCE [LARGE SCALE GENOMIC DNA]</scope>
</reference>
<dbReference type="Proteomes" id="UP000230105">
    <property type="component" value="Unassembled WGS sequence"/>
</dbReference>
<dbReference type="AlphaFoldDB" id="A0A2M7RY08"/>
<dbReference type="Pfam" id="PF08308">
    <property type="entry name" value="PEGA"/>
    <property type="match status" value="2"/>
</dbReference>
<feature type="domain" description="PEGA" evidence="2">
    <location>
        <begin position="91"/>
        <end position="132"/>
    </location>
</feature>
<dbReference type="PANTHER" id="PTHR36194:SF1">
    <property type="entry name" value="S-LAYER-LIKE PROTEIN"/>
    <property type="match status" value="1"/>
</dbReference>
<proteinExistence type="predicted"/>
<dbReference type="PANTHER" id="PTHR36194">
    <property type="entry name" value="S-LAYER-LIKE PROTEIN"/>
    <property type="match status" value="1"/>
</dbReference>
<name>A0A2M7RY08_9BACT</name>
<dbReference type="InterPro" id="IPR013229">
    <property type="entry name" value="PEGA"/>
</dbReference>
<feature type="transmembrane region" description="Helical" evidence="1">
    <location>
        <begin position="54"/>
        <end position="74"/>
    </location>
</feature>
<gene>
    <name evidence="3" type="ORF">COY54_00910</name>
</gene>
<accession>A0A2M7RY08</accession>
<dbReference type="EMBL" id="PFMP01000021">
    <property type="protein sequence ID" value="PIZ10940.1"/>
    <property type="molecule type" value="Genomic_DNA"/>
</dbReference>